<name>A0A7Y4NZ62_9ACTN</name>
<dbReference type="NCBIfam" id="NF038083">
    <property type="entry name" value="CU044_5270_fam"/>
    <property type="match status" value="1"/>
</dbReference>
<keyword evidence="5" id="KW-1185">Reference proteome</keyword>
<evidence type="ECO:0000313" key="3">
    <source>
        <dbReference type="EMBL" id="MBB6569650.1"/>
    </source>
</evidence>
<feature type="region of interest" description="Disordered" evidence="1">
    <location>
        <begin position="1"/>
        <end position="27"/>
    </location>
</feature>
<evidence type="ECO:0000256" key="2">
    <source>
        <dbReference type="SAM" id="Phobius"/>
    </source>
</evidence>
<reference evidence="3 6" key="2">
    <citation type="submission" date="2020-08" db="EMBL/GenBank/DDBJ databases">
        <title>Sequencing the genomes of 1000 actinobacteria strains.</title>
        <authorList>
            <person name="Klenk H.-P."/>
        </authorList>
    </citation>
    <scope>NUCLEOTIDE SEQUENCE [LARGE SCALE GENOMIC DNA]</scope>
    <source>
        <strain evidence="3 6">DSM 15626</strain>
    </source>
</reference>
<dbReference type="Proteomes" id="UP000553957">
    <property type="component" value="Unassembled WGS sequence"/>
</dbReference>
<keyword evidence="2" id="KW-1133">Transmembrane helix</keyword>
<keyword evidence="2" id="KW-0812">Transmembrane</keyword>
<reference evidence="4 5" key="1">
    <citation type="submission" date="2020-05" db="EMBL/GenBank/DDBJ databases">
        <title>Genome sequence of Kribbella sandramycini ATCC 39419.</title>
        <authorList>
            <person name="Maclea K.S."/>
            <person name="Fair J.L."/>
        </authorList>
    </citation>
    <scope>NUCLEOTIDE SEQUENCE [LARGE SCALE GENOMIC DNA]</scope>
    <source>
        <strain evidence="4 5">ATCC 39419</strain>
    </source>
</reference>
<dbReference type="RefSeq" id="WP_171673014.1">
    <property type="nucleotide sequence ID" value="NZ_BAAAGT010000002.1"/>
</dbReference>
<proteinExistence type="predicted"/>
<organism evidence="4 5">
    <name type="scientific">Kribbella sandramycini</name>
    <dbReference type="NCBI Taxonomy" id="60450"/>
    <lineage>
        <taxon>Bacteria</taxon>
        <taxon>Bacillati</taxon>
        <taxon>Actinomycetota</taxon>
        <taxon>Actinomycetes</taxon>
        <taxon>Propionibacteriales</taxon>
        <taxon>Kribbellaceae</taxon>
        <taxon>Kribbella</taxon>
    </lineage>
</organism>
<sequence>MKHPIDRLVEQSRPDDYTQPPDADRRDRDLARAFAVPAGTGARRRRSVRPVAFVVAGLATCSVAAAIAIPLLNNPGSSNLEATPTTPTASPRAAAVRSVLFEAAAAAAGTTAPNSARYWHHSSLDISVEREAAGPALIEQRRTVDLWLPRDDAGASWSISQFQGARALTGGGDRWRVAVGAPCPKPGAAKPCWTTKEVTSRAGAPDKQRIETVAKPFAIGSTNLSVAELGRLPDNPAELKTKLLALSQPSPGDPNATLFETTSALINRLPTTPAVRAAAFQLLAGIPGVQLLPKTSDALGRPGTAVALTTDHGPAGAHETRLIFDPQSGKPLAYEARIVRPGTAWPGLPPGTRYLAELTKTTGWTTATP</sequence>
<accession>A0A7Y4NZ62</accession>
<feature type="transmembrane region" description="Helical" evidence="2">
    <location>
        <begin position="51"/>
        <end position="72"/>
    </location>
</feature>
<dbReference type="Proteomes" id="UP000534306">
    <property type="component" value="Unassembled WGS sequence"/>
</dbReference>
<dbReference type="InterPro" id="IPR047789">
    <property type="entry name" value="CU044_5270-like"/>
</dbReference>
<protein>
    <submittedName>
        <fullName evidence="4">CU044_5270 family protein</fullName>
    </submittedName>
</protein>
<comment type="caution">
    <text evidence="4">The sequence shown here is derived from an EMBL/GenBank/DDBJ whole genome shotgun (WGS) entry which is preliminary data.</text>
</comment>
<evidence type="ECO:0000313" key="5">
    <source>
        <dbReference type="Proteomes" id="UP000534306"/>
    </source>
</evidence>
<evidence type="ECO:0000256" key="1">
    <source>
        <dbReference type="SAM" id="MobiDB-lite"/>
    </source>
</evidence>
<gene>
    <name evidence="3" type="ORF">HNR71_005287</name>
    <name evidence="4" type="ORF">HPO96_09700</name>
</gene>
<dbReference type="EMBL" id="JABJRC010000002">
    <property type="protein sequence ID" value="NOL40518.1"/>
    <property type="molecule type" value="Genomic_DNA"/>
</dbReference>
<dbReference type="AlphaFoldDB" id="A0A7Y4NZ62"/>
<evidence type="ECO:0000313" key="4">
    <source>
        <dbReference type="EMBL" id="NOL40518.1"/>
    </source>
</evidence>
<evidence type="ECO:0000313" key="6">
    <source>
        <dbReference type="Proteomes" id="UP000553957"/>
    </source>
</evidence>
<dbReference type="EMBL" id="JACHKF010000001">
    <property type="protein sequence ID" value="MBB6569650.1"/>
    <property type="molecule type" value="Genomic_DNA"/>
</dbReference>
<keyword evidence="2" id="KW-0472">Membrane</keyword>